<protein>
    <submittedName>
        <fullName evidence="1">Uncharacterized protein</fullName>
    </submittedName>
</protein>
<name>A0A8S9KMN9_BRACR</name>
<sequence length="130" mass="14800">MEADQSSCNHRITESRLNSLSSDSLPSLYAPARFRRDQSDQVKTNEATHAEASKNVNVLYLLIATCFICILQVKVENRAWKVDVKVENRAWKVDVVKWSGALEWSIHGYWSGAFTSDRESLFHCLVSLSH</sequence>
<organism evidence="1">
    <name type="scientific">Brassica cretica</name>
    <name type="common">Mustard</name>
    <dbReference type="NCBI Taxonomy" id="69181"/>
    <lineage>
        <taxon>Eukaryota</taxon>
        <taxon>Viridiplantae</taxon>
        <taxon>Streptophyta</taxon>
        <taxon>Embryophyta</taxon>
        <taxon>Tracheophyta</taxon>
        <taxon>Spermatophyta</taxon>
        <taxon>Magnoliopsida</taxon>
        <taxon>eudicotyledons</taxon>
        <taxon>Gunneridae</taxon>
        <taxon>Pentapetalae</taxon>
        <taxon>rosids</taxon>
        <taxon>malvids</taxon>
        <taxon>Brassicales</taxon>
        <taxon>Brassicaceae</taxon>
        <taxon>Brassiceae</taxon>
        <taxon>Brassica</taxon>
    </lineage>
</organism>
<gene>
    <name evidence="1" type="ORF">F2Q70_00045523</name>
</gene>
<proteinExistence type="predicted"/>
<reference evidence="1" key="1">
    <citation type="submission" date="2019-12" db="EMBL/GenBank/DDBJ databases">
        <title>Genome sequencing and annotation of Brassica cretica.</title>
        <authorList>
            <person name="Studholme D.J."/>
            <person name="Sarris P.F."/>
        </authorList>
    </citation>
    <scope>NUCLEOTIDE SEQUENCE</scope>
    <source>
        <strain evidence="1">PFS-102/07</strain>
        <tissue evidence="1">Leaf</tissue>
    </source>
</reference>
<evidence type="ECO:0000313" key="1">
    <source>
        <dbReference type="EMBL" id="KAF2594798.1"/>
    </source>
</evidence>
<accession>A0A8S9KMN9</accession>
<dbReference type="AlphaFoldDB" id="A0A8S9KMN9"/>
<comment type="caution">
    <text evidence="1">The sequence shown here is derived from an EMBL/GenBank/DDBJ whole genome shotgun (WGS) entry which is preliminary data.</text>
</comment>
<dbReference type="EMBL" id="QGKY02000164">
    <property type="protein sequence ID" value="KAF2594798.1"/>
    <property type="molecule type" value="Genomic_DNA"/>
</dbReference>